<reference evidence="1" key="1">
    <citation type="submission" date="2021-01" db="EMBL/GenBank/DDBJ databases">
        <authorList>
            <person name="Corre E."/>
            <person name="Pelletier E."/>
            <person name="Niang G."/>
            <person name="Scheremetjew M."/>
            <person name="Finn R."/>
            <person name="Kale V."/>
            <person name="Holt S."/>
            <person name="Cochrane G."/>
            <person name="Meng A."/>
            <person name="Brown T."/>
            <person name="Cohen L."/>
        </authorList>
    </citation>
    <scope>NUCLEOTIDE SEQUENCE</scope>
    <source>
        <strain evidence="1">CCMP3328</strain>
    </source>
</reference>
<dbReference type="AlphaFoldDB" id="A0A7R9WR66"/>
<accession>A0A7R9WR66</accession>
<proteinExistence type="predicted"/>
<dbReference type="EMBL" id="HBEF01007053">
    <property type="protein sequence ID" value="CAD8332298.1"/>
    <property type="molecule type" value="Transcribed_RNA"/>
</dbReference>
<protein>
    <submittedName>
        <fullName evidence="1">Uncharacterized protein</fullName>
    </submittedName>
</protein>
<name>A0A7R9WR66_9STRA</name>
<sequence length="118" mass="13257">MATSSLPTKAQDTIPSNLSRTSPICIFSLNKRHTVRPNHLSVWLLWRDPKWNSLLMEGASFFSSVASLACCFLRRCLLSSWRRSRCLLDLLLKKPLGNNDDRENGFEALSVSGTCSRG</sequence>
<gene>
    <name evidence="1" type="ORF">CAUS1442_LOCUS4397</name>
</gene>
<evidence type="ECO:0000313" key="1">
    <source>
        <dbReference type="EMBL" id="CAD8332298.1"/>
    </source>
</evidence>
<organism evidence="1">
    <name type="scientific">Craspedostauros australis</name>
    <dbReference type="NCBI Taxonomy" id="1486917"/>
    <lineage>
        <taxon>Eukaryota</taxon>
        <taxon>Sar</taxon>
        <taxon>Stramenopiles</taxon>
        <taxon>Ochrophyta</taxon>
        <taxon>Bacillariophyta</taxon>
        <taxon>Bacillariophyceae</taxon>
        <taxon>Bacillariophycidae</taxon>
        <taxon>Naviculales</taxon>
        <taxon>Naviculaceae</taxon>
        <taxon>Craspedostauros</taxon>
    </lineage>
</organism>